<keyword evidence="1" id="KW-0472">Membrane</keyword>
<name>A0A2V0RAG0_9ZZZZ</name>
<proteinExistence type="predicted"/>
<protein>
    <submittedName>
        <fullName evidence="2">VP11</fullName>
    </submittedName>
</protein>
<organism evidence="2">
    <name type="scientific">viral metagenome</name>
    <dbReference type="NCBI Taxonomy" id="1070528"/>
    <lineage>
        <taxon>unclassified sequences</taxon>
        <taxon>metagenomes</taxon>
        <taxon>organismal metagenomes</taxon>
    </lineage>
</organism>
<sequence length="269" mass="30975">MVLDDDVDHIELNSEWEATEGVLQRLKHSCFAMHLLYRRRFLEAKRKLAYYDIPIIVLSAMNSVLIAGGKDFIPAQILQIMTCLLAVAVGIIQAIKNYFKIDENRESCLVSYKDLFKLFCEISLLLDQPRYSRGIEPRKYTIDKGNEYQTIMNKSIILDDNRSKRNPIYEDNTPYIAHRSGISQLFHDVPNSEGSESEFRLFGRKKKKESMKTTESMTDLQRSPSLLPELEIIEEKIERPITEAVETQTTAVGIFIRDDNEIKSGSESD</sequence>
<feature type="transmembrane region" description="Helical" evidence="1">
    <location>
        <begin position="73"/>
        <end position="95"/>
    </location>
</feature>
<dbReference type="EMBL" id="BDQB01000203">
    <property type="protein sequence ID" value="GBH22316.1"/>
    <property type="molecule type" value="Genomic_RNA"/>
</dbReference>
<dbReference type="EMBL" id="BDQC01000106">
    <property type="protein sequence ID" value="GBH22490.1"/>
    <property type="molecule type" value="Genomic_RNA"/>
</dbReference>
<accession>A0A2V0RAG0</accession>
<evidence type="ECO:0000313" key="2">
    <source>
        <dbReference type="EMBL" id="GBH22316.1"/>
    </source>
</evidence>
<evidence type="ECO:0000256" key="1">
    <source>
        <dbReference type="SAM" id="Phobius"/>
    </source>
</evidence>
<dbReference type="AlphaFoldDB" id="A0A2V0RAG0"/>
<keyword evidence="1" id="KW-1133">Transmembrane helix</keyword>
<comment type="caution">
    <text evidence="2">The sequence shown here is derived from an EMBL/GenBank/DDBJ whole genome shotgun (WGS) entry which is preliminary data.</text>
</comment>
<reference evidence="2" key="1">
    <citation type="submission" date="2017-04" db="EMBL/GenBank/DDBJ databases">
        <title>Unveiling RNA virosphere associated with marine microorganisms.</title>
        <authorList>
            <person name="Urayama S."/>
            <person name="Takaki Y."/>
            <person name="Nishi S."/>
            <person name="Yoshida Y."/>
            <person name="Deguchi S."/>
            <person name="Takai K."/>
            <person name="Nunoura T."/>
        </authorList>
    </citation>
    <scope>NUCLEOTIDE SEQUENCE</scope>
</reference>
<feature type="transmembrane region" description="Helical" evidence="1">
    <location>
        <begin position="48"/>
        <end position="67"/>
    </location>
</feature>
<keyword evidence="1" id="KW-0812">Transmembrane</keyword>